<dbReference type="EMBL" id="CP016359">
    <property type="protein sequence ID" value="APU68948.1"/>
    <property type="molecule type" value="Genomic_DNA"/>
</dbReference>
<dbReference type="PROSITE" id="PS51257">
    <property type="entry name" value="PROKAR_LIPOPROTEIN"/>
    <property type="match status" value="1"/>
</dbReference>
<dbReference type="OrthoDB" id="1432964at2"/>
<dbReference type="Proteomes" id="UP000186230">
    <property type="component" value="Chromosome"/>
</dbReference>
<evidence type="ECO:0000313" key="1">
    <source>
        <dbReference type="EMBL" id="APU68948.1"/>
    </source>
</evidence>
<protein>
    <submittedName>
        <fullName evidence="1">Uncharacterized protein</fullName>
    </submittedName>
</protein>
<dbReference type="STRING" id="1229726.GRFL_2224"/>
<evidence type="ECO:0000313" key="2">
    <source>
        <dbReference type="Proteomes" id="UP000186230"/>
    </source>
</evidence>
<dbReference type="RefSeq" id="WP_083644656.1">
    <property type="nucleotide sequence ID" value="NZ_AMRU01000009.1"/>
</dbReference>
<reference evidence="1 2" key="1">
    <citation type="submission" date="2016-07" db="EMBL/GenBank/DDBJ databases">
        <title>Multi-omics approach to identify versatile polysaccharide utilization systems of a marine flavobacterium Gramella flava.</title>
        <authorList>
            <person name="Tang K."/>
        </authorList>
    </citation>
    <scope>NUCLEOTIDE SEQUENCE [LARGE SCALE GENOMIC DNA]</scope>
    <source>
        <strain evidence="1 2">JLT2011</strain>
    </source>
</reference>
<dbReference type="AlphaFoldDB" id="A0A1L7I5S4"/>
<proteinExistence type="predicted"/>
<gene>
    <name evidence="1" type="ORF">GRFL_2224</name>
</gene>
<accession>A0A1L7I5S4</accession>
<organism evidence="1 2">
    <name type="scientific">Christiangramia flava JLT2011</name>
    <dbReference type="NCBI Taxonomy" id="1229726"/>
    <lineage>
        <taxon>Bacteria</taxon>
        <taxon>Pseudomonadati</taxon>
        <taxon>Bacteroidota</taxon>
        <taxon>Flavobacteriia</taxon>
        <taxon>Flavobacteriales</taxon>
        <taxon>Flavobacteriaceae</taxon>
        <taxon>Christiangramia</taxon>
    </lineage>
</organism>
<keyword evidence="2" id="KW-1185">Reference proteome</keyword>
<name>A0A1L7I5S4_9FLAO</name>
<sequence length="166" mass="18756">MSKIYLFVPFIFLFSACSLKGDACNPEQLSTRFQENQKITLTEDTEDGTFSFTISEGDKQVFKYEYVGAECPEVIDDETGENFYFEIGSDLESFEYTDEELASIQAIYQPNGAWIAHLPSRITEGSVSGERISSSKWEISVDVVVGPFFEGGQTRNLTFKQIFTKI</sequence>
<dbReference type="KEGG" id="gfl:GRFL_2224"/>